<dbReference type="GO" id="GO:0009380">
    <property type="term" value="C:excinuclease repair complex"/>
    <property type="evidence" value="ECO:0007669"/>
    <property type="project" value="TreeGrafter"/>
</dbReference>
<dbReference type="Gene3D" id="3.30.420.340">
    <property type="entry name" value="UvrC, RNAse H endonuclease domain"/>
    <property type="match status" value="1"/>
</dbReference>
<evidence type="ECO:0000256" key="3">
    <source>
        <dbReference type="ARBA" id="ARBA00022769"/>
    </source>
</evidence>
<evidence type="ECO:0008006" key="11">
    <source>
        <dbReference type="Google" id="ProtNLM"/>
    </source>
</evidence>
<dbReference type="Pfam" id="PF01541">
    <property type="entry name" value="GIY-YIG"/>
    <property type="match status" value="1"/>
</dbReference>
<dbReference type="GO" id="GO:0006289">
    <property type="term" value="P:nucleotide-excision repair"/>
    <property type="evidence" value="ECO:0007669"/>
    <property type="project" value="InterPro"/>
</dbReference>
<evidence type="ECO:0000313" key="10">
    <source>
        <dbReference type="Proteomes" id="UP000176923"/>
    </source>
</evidence>
<dbReference type="PANTHER" id="PTHR30562">
    <property type="entry name" value="UVRC/OXIDOREDUCTASE"/>
    <property type="match status" value="1"/>
</dbReference>
<protein>
    <recommendedName>
        <fullName evidence="11">Excinuclease ABC subunit C</fullName>
    </recommendedName>
</protein>
<evidence type="ECO:0000259" key="7">
    <source>
        <dbReference type="PROSITE" id="PS50164"/>
    </source>
</evidence>
<sequence length="457" mass="53386">MTYLPSTISSLPQIPGVYQYFDAEGKILYVGKAKNLKSRVSSYFQKKNNHDPKTRQLVSLISSIEIIKVESEFEALNLEARLINTFKPHYNIILKDDKHYLYIKITDEEFPQVTVSRRNDNKKATFFGPYPSSTTVKVMLRYLRRIFPFCSQKRPVKKPCFYTHLGLCNPCPGEMKNKSQDEKEILKRKYRLNIRRLKDLLSEKTKTVQDELQSQMKEEAKKENFENAALIRDALNKVDYLIHHFDRSQDYIENPNLARDTWKDQQSQLTEVLSPYFQNLKEIHRIECYDVSNISGKLSVGAMVTFIDGEPAKNFYRKFRLKTTGKPDDFAMHSEMMKRRLHHISDWSFPEVFVIDGGKPQLLAILKVFDTLDVSTPVIGLAKEEEEIVVEKNGNFEKIKLPRNSQALRLIQRLRDESHRFAHSYHEKLRMKSLLEVVSKPPRLRHAEFISASSEDS</sequence>
<proteinExistence type="predicted"/>
<dbReference type="InterPro" id="IPR001162">
    <property type="entry name" value="UvrC_RNase_H_dom"/>
</dbReference>
<evidence type="ECO:0000256" key="4">
    <source>
        <dbReference type="ARBA" id="ARBA00022881"/>
    </source>
</evidence>
<dbReference type="PANTHER" id="PTHR30562:SF1">
    <property type="entry name" value="UVRABC SYSTEM PROTEIN C"/>
    <property type="match status" value="1"/>
</dbReference>
<organism evidence="9 10">
    <name type="scientific">Candidatus Gottesmanbacteria bacterium RIFCSPHIGHO2_02_FULL_39_11</name>
    <dbReference type="NCBI Taxonomy" id="1798382"/>
    <lineage>
        <taxon>Bacteria</taxon>
        <taxon>Candidatus Gottesmaniibacteriota</taxon>
    </lineage>
</organism>
<keyword evidence="1" id="KW-0963">Cytoplasm</keyword>
<dbReference type="EMBL" id="MFJL01000003">
    <property type="protein sequence ID" value="OGG17074.1"/>
    <property type="molecule type" value="Genomic_DNA"/>
</dbReference>
<gene>
    <name evidence="9" type="ORF">A3D77_05635</name>
</gene>
<dbReference type="Proteomes" id="UP000176923">
    <property type="component" value="Unassembled WGS sequence"/>
</dbReference>
<feature type="domain" description="UVR" evidence="6">
    <location>
        <begin position="206"/>
        <end position="241"/>
    </location>
</feature>
<dbReference type="SMART" id="SM00465">
    <property type="entry name" value="GIYc"/>
    <property type="match status" value="1"/>
</dbReference>
<evidence type="ECO:0000256" key="1">
    <source>
        <dbReference type="ARBA" id="ARBA00022490"/>
    </source>
</evidence>
<dbReference type="PROSITE" id="PS50151">
    <property type="entry name" value="UVR"/>
    <property type="match status" value="1"/>
</dbReference>
<keyword evidence="4" id="KW-0267">Excision nuclease</keyword>
<keyword evidence="5" id="KW-0234">DNA repair</keyword>
<dbReference type="Gene3D" id="4.10.860.10">
    <property type="entry name" value="UVR domain"/>
    <property type="match status" value="1"/>
</dbReference>
<keyword evidence="3" id="KW-0228">DNA excision</keyword>
<evidence type="ECO:0000256" key="2">
    <source>
        <dbReference type="ARBA" id="ARBA00022763"/>
    </source>
</evidence>
<dbReference type="PROSITE" id="PS50165">
    <property type="entry name" value="UVRC"/>
    <property type="match status" value="1"/>
</dbReference>
<dbReference type="FunFam" id="3.40.1440.10:FF:000001">
    <property type="entry name" value="UvrABC system protein C"/>
    <property type="match status" value="1"/>
</dbReference>
<dbReference type="InterPro" id="IPR000305">
    <property type="entry name" value="GIY-YIG_endonuc"/>
</dbReference>
<dbReference type="InterPro" id="IPR050066">
    <property type="entry name" value="UvrABC_protein_C"/>
</dbReference>
<name>A0A1F5ZXK0_9BACT</name>
<reference evidence="9 10" key="1">
    <citation type="journal article" date="2016" name="Nat. Commun.">
        <title>Thousands of microbial genomes shed light on interconnected biogeochemical processes in an aquifer system.</title>
        <authorList>
            <person name="Anantharaman K."/>
            <person name="Brown C.T."/>
            <person name="Hug L.A."/>
            <person name="Sharon I."/>
            <person name="Castelle C.J."/>
            <person name="Probst A.J."/>
            <person name="Thomas B.C."/>
            <person name="Singh A."/>
            <person name="Wilkins M.J."/>
            <person name="Karaoz U."/>
            <person name="Brodie E.L."/>
            <person name="Williams K.H."/>
            <person name="Hubbard S.S."/>
            <person name="Banfield J.F."/>
        </authorList>
    </citation>
    <scope>NUCLEOTIDE SEQUENCE [LARGE SCALE GENOMIC DNA]</scope>
</reference>
<dbReference type="PROSITE" id="PS50164">
    <property type="entry name" value="GIY_YIG"/>
    <property type="match status" value="1"/>
</dbReference>
<dbReference type="Pfam" id="PF08459">
    <property type="entry name" value="UvrC_RNaseH_dom"/>
    <property type="match status" value="1"/>
</dbReference>
<dbReference type="GO" id="GO:0009381">
    <property type="term" value="F:excinuclease ABC activity"/>
    <property type="evidence" value="ECO:0007669"/>
    <property type="project" value="InterPro"/>
</dbReference>
<dbReference type="Gene3D" id="3.40.1440.10">
    <property type="entry name" value="GIY-YIG endonuclease"/>
    <property type="match status" value="1"/>
</dbReference>
<keyword evidence="2" id="KW-0227">DNA damage</keyword>
<dbReference type="SUPFAM" id="SSF82771">
    <property type="entry name" value="GIY-YIG endonuclease"/>
    <property type="match status" value="1"/>
</dbReference>
<dbReference type="SUPFAM" id="SSF46600">
    <property type="entry name" value="C-terminal UvrC-binding domain of UvrB"/>
    <property type="match status" value="1"/>
</dbReference>
<evidence type="ECO:0000256" key="5">
    <source>
        <dbReference type="ARBA" id="ARBA00023204"/>
    </source>
</evidence>
<dbReference type="InterPro" id="IPR038476">
    <property type="entry name" value="UvrC_RNase_H_dom_sf"/>
</dbReference>
<dbReference type="Pfam" id="PF02151">
    <property type="entry name" value="UVR"/>
    <property type="match status" value="1"/>
</dbReference>
<comment type="caution">
    <text evidence="9">The sequence shown here is derived from an EMBL/GenBank/DDBJ whole genome shotgun (WGS) entry which is preliminary data.</text>
</comment>
<dbReference type="InterPro" id="IPR035901">
    <property type="entry name" value="GIY-YIG_endonuc_sf"/>
</dbReference>
<dbReference type="InterPro" id="IPR036876">
    <property type="entry name" value="UVR_dom_sf"/>
</dbReference>
<dbReference type="CDD" id="cd10434">
    <property type="entry name" value="GIY-YIG_UvrC_Cho"/>
    <property type="match status" value="1"/>
</dbReference>
<dbReference type="InterPro" id="IPR001943">
    <property type="entry name" value="UVR_dom"/>
</dbReference>
<evidence type="ECO:0000313" key="9">
    <source>
        <dbReference type="EMBL" id="OGG17074.1"/>
    </source>
</evidence>
<feature type="domain" description="GIY-YIG" evidence="7">
    <location>
        <begin position="13"/>
        <end position="92"/>
    </location>
</feature>
<evidence type="ECO:0000259" key="6">
    <source>
        <dbReference type="PROSITE" id="PS50151"/>
    </source>
</evidence>
<evidence type="ECO:0000259" key="8">
    <source>
        <dbReference type="PROSITE" id="PS50165"/>
    </source>
</evidence>
<feature type="domain" description="UvrC family homology region profile" evidence="8">
    <location>
        <begin position="264"/>
        <end position="369"/>
    </location>
</feature>
<dbReference type="STRING" id="1798382.A3D77_05635"/>
<dbReference type="AlphaFoldDB" id="A0A1F5ZXK0"/>
<dbReference type="InterPro" id="IPR047296">
    <property type="entry name" value="GIY-YIG_UvrC_Cho"/>
</dbReference>
<accession>A0A1F5ZXK0</accession>